<feature type="domain" description="ABC transporter" evidence="4">
    <location>
        <begin position="4"/>
        <end position="231"/>
    </location>
</feature>
<dbReference type="InterPro" id="IPR050166">
    <property type="entry name" value="ABC_transporter_ATP-bind"/>
</dbReference>
<reference evidence="5 6" key="1">
    <citation type="submission" date="2014-07" db="EMBL/GenBank/DDBJ databases">
        <title>Draft genome of Clostridium celerecrescens 152B isolated from sediments associated with methane hydrate from Krishna Godavari basin.</title>
        <authorList>
            <person name="Honkalas V.S."/>
            <person name="Dabir A.P."/>
            <person name="Arora P."/>
            <person name="Dhakephalkar P.K."/>
        </authorList>
    </citation>
    <scope>NUCLEOTIDE SEQUENCE [LARGE SCALE GENOMIC DNA]</scope>
    <source>
        <strain evidence="5 6">152B</strain>
    </source>
</reference>
<evidence type="ECO:0000256" key="2">
    <source>
        <dbReference type="ARBA" id="ARBA00022741"/>
    </source>
</evidence>
<evidence type="ECO:0000313" key="6">
    <source>
        <dbReference type="Proteomes" id="UP000028525"/>
    </source>
</evidence>
<gene>
    <name evidence="5" type="ORF">IO98_18805</name>
</gene>
<dbReference type="PANTHER" id="PTHR42788">
    <property type="entry name" value="TAURINE IMPORT ATP-BINDING PROTEIN-RELATED"/>
    <property type="match status" value="1"/>
</dbReference>
<evidence type="ECO:0000256" key="1">
    <source>
        <dbReference type="ARBA" id="ARBA00022448"/>
    </source>
</evidence>
<dbReference type="Proteomes" id="UP000028525">
    <property type="component" value="Unassembled WGS sequence"/>
</dbReference>
<sequence length="247" mass="27782">MTHLKVEGITKSFDEKAVLKGVSLELKEGELVSLLGVSGGGKTTLFHIIAGLSLPDEGHVYLNGEEITGKPGSVSYMLQKDLLLPYRTIVDNVALPLLIKGMKKTEARKMAGEYFKLFGLEGTEKQYPSQLSGGMRQRAALLRTYLFSNRIALLDEPFSALDMMTKRGVHEWYLKVMDDIHLSTLFITHDIDEAILLSDRICLLTGSPGRITKEIVIKEPKPRDKDFNISKEFMEYKREILKHLEGI</sequence>
<dbReference type="CDD" id="cd03293">
    <property type="entry name" value="ABC_NrtD_SsuB_transporters"/>
    <property type="match status" value="1"/>
</dbReference>
<dbReference type="PROSITE" id="PS00211">
    <property type="entry name" value="ABC_TRANSPORTER_1"/>
    <property type="match status" value="1"/>
</dbReference>
<dbReference type="GO" id="GO:0005524">
    <property type="term" value="F:ATP binding"/>
    <property type="evidence" value="ECO:0007669"/>
    <property type="project" value="UniProtKB-KW"/>
</dbReference>
<dbReference type="AlphaFoldDB" id="A0A084JH44"/>
<keyword evidence="1" id="KW-0813">Transport</keyword>
<protein>
    <submittedName>
        <fullName evidence="5">Nitrate ABC transporter ATP-binding protein</fullName>
    </submittedName>
</protein>
<keyword evidence="6" id="KW-1185">Reference proteome</keyword>
<organism evidence="5 6">
    <name type="scientific">Lacrimispora celerecrescens</name>
    <dbReference type="NCBI Taxonomy" id="29354"/>
    <lineage>
        <taxon>Bacteria</taxon>
        <taxon>Bacillati</taxon>
        <taxon>Bacillota</taxon>
        <taxon>Clostridia</taxon>
        <taxon>Lachnospirales</taxon>
        <taxon>Lachnospiraceae</taxon>
        <taxon>Lacrimispora</taxon>
    </lineage>
</organism>
<dbReference type="SUPFAM" id="SSF52540">
    <property type="entry name" value="P-loop containing nucleoside triphosphate hydrolases"/>
    <property type="match status" value="1"/>
</dbReference>
<dbReference type="OrthoDB" id="9801958at2"/>
<dbReference type="PANTHER" id="PTHR42788:SF2">
    <property type="entry name" value="ABC TRANSPORTER ATP-BINDING PROTEIN"/>
    <property type="match status" value="1"/>
</dbReference>
<dbReference type="InterPro" id="IPR003439">
    <property type="entry name" value="ABC_transporter-like_ATP-bd"/>
</dbReference>
<keyword evidence="3 5" id="KW-0067">ATP-binding</keyword>
<dbReference type="STRING" id="29354.IO98_18805"/>
<proteinExistence type="predicted"/>
<evidence type="ECO:0000313" key="5">
    <source>
        <dbReference type="EMBL" id="KEZ88278.1"/>
    </source>
</evidence>
<comment type="caution">
    <text evidence="5">The sequence shown here is derived from an EMBL/GenBank/DDBJ whole genome shotgun (WGS) entry which is preliminary data.</text>
</comment>
<dbReference type="Pfam" id="PF00005">
    <property type="entry name" value="ABC_tran"/>
    <property type="match status" value="1"/>
</dbReference>
<dbReference type="Gene3D" id="3.40.50.300">
    <property type="entry name" value="P-loop containing nucleotide triphosphate hydrolases"/>
    <property type="match status" value="1"/>
</dbReference>
<dbReference type="InterPro" id="IPR017871">
    <property type="entry name" value="ABC_transporter-like_CS"/>
</dbReference>
<evidence type="ECO:0000259" key="4">
    <source>
        <dbReference type="PROSITE" id="PS50893"/>
    </source>
</evidence>
<dbReference type="SMART" id="SM00382">
    <property type="entry name" value="AAA"/>
    <property type="match status" value="1"/>
</dbReference>
<dbReference type="GO" id="GO:0016887">
    <property type="term" value="F:ATP hydrolysis activity"/>
    <property type="evidence" value="ECO:0007669"/>
    <property type="project" value="InterPro"/>
</dbReference>
<accession>A0A084JH44</accession>
<dbReference type="PROSITE" id="PS50893">
    <property type="entry name" value="ABC_TRANSPORTER_2"/>
    <property type="match status" value="1"/>
</dbReference>
<dbReference type="InterPro" id="IPR027417">
    <property type="entry name" value="P-loop_NTPase"/>
</dbReference>
<evidence type="ECO:0000256" key="3">
    <source>
        <dbReference type="ARBA" id="ARBA00022840"/>
    </source>
</evidence>
<keyword evidence="2" id="KW-0547">Nucleotide-binding</keyword>
<dbReference type="EMBL" id="JPME01000025">
    <property type="protein sequence ID" value="KEZ88278.1"/>
    <property type="molecule type" value="Genomic_DNA"/>
</dbReference>
<dbReference type="InterPro" id="IPR003593">
    <property type="entry name" value="AAA+_ATPase"/>
</dbReference>
<name>A0A084JH44_9FIRM</name>
<dbReference type="RefSeq" id="WP_038283711.1">
    <property type="nucleotide sequence ID" value="NZ_JPME01000025.1"/>
</dbReference>